<reference evidence="1" key="1">
    <citation type="journal article" date="2020" name="bioRxiv">
        <title>Chromosome-level reference genome of the European wasp spider Argiope bruennichi: a resource for studies on range expansion and evolutionary adaptation.</title>
        <authorList>
            <person name="Sheffer M.M."/>
            <person name="Hoppe A."/>
            <person name="Krehenwinkel H."/>
            <person name="Uhl G."/>
            <person name="Kuss A.W."/>
            <person name="Jensen L."/>
            <person name="Jensen C."/>
            <person name="Gillespie R.G."/>
            <person name="Hoff K.J."/>
            <person name="Prost S."/>
        </authorList>
    </citation>
    <scope>NUCLEOTIDE SEQUENCE</scope>
</reference>
<name>A0A8T0FQ80_ARGBR</name>
<organism evidence="1 2">
    <name type="scientific">Argiope bruennichi</name>
    <name type="common">Wasp spider</name>
    <name type="synonym">Aranea bruennichi</name>
    <dbReference type="NCBI Taxonomy" id="94029"/>
    <lineage>
        <taxon>Eukaryota</taxon>
        <taxon>Metazoa</taxon>
        <taxon>Ecdysozoa</taxon>
        <taxon>Arthropoda</taxon>
        <taxon>Chelicerata</taxon>
        <taxon>Arachnida</taxon>
        <taxon>Araneae</taxon>
        <taxon>Araneomorphae</taxon>
        <taxon>Entelegynae</taxon>
        <taxon>Araneoidea</taxon>
        <taxon>Araneidae</taxon>
        <taxon>Argiope</taxon>
    </lineage>
</organism>
<dbReference type="AlphaFoldDB" id="A0A8T0FQ80"/>
<dbReference type="Proteomes" id="UP000807504">
    <property type="component" value="Unassembled WGS sequence"/>
</dbReference>
<dbReference type="EMBL" id="JABXBU010000011">
    <property type="protein sequence ID" value="KAF8791620.1"/>
    <property type="molecule type" value="Genomic_DNA"/>
</dbReference>
<reference evidence="1" key="2">
    <citation type="submission" date="2020-06" db="EMBL/GenBank/DDBJ databases">
        <authorList>
            <person name="Sheffer M."/>
        </authorList>
    </citation>
    <scope>NUCLEOTIDE SEQUENCE</scope>
</reference>
<accession>A0A8T0FQ80</accession>
<gene>
    <name evidence="1" type="ORF">HNY73_006461</name>
</gene>
<protein>
    <submittedName>
        <fullName evidence="1">Uncharacterized protein</fullName>
    </submittedName>
</protein>
<comment type="caution">
    <text evidence="1">The sequence shown here is derived from an EMBL/GenBank/DDBJ whole genome shotgun (WGS) entry which is preliminary data.</text>
</comment>
<sequence length="122" mass="13904">MWRRGDVGSSNLSFESYDASVERLSRYVETSITTENLFPTYLPRVAPFNNLLQKGTKFCGLQNVKRLQGIETRNASDRILCHYDLVTLYYKTDASPVGMGAVLSHIMAEVQKNQQMFHQGHD</sequence>
<proteinExistence type="predicted"/>
<evidence type="ECO:0000313" key="2">
    <source>
        <dbReference type="Proteomes" id="UP000807504"/>
    </source>
</evidence>
<keyword evidence="2" id="KW-1185">Reference proteome</keyword>
<evidence type="ECO:0000313" key="1">
    <source>
        <dbReference type="EMBL" id="KAF8791620.1"/>
    </source>
</evidence>